<reference evidence="3 4" key="1">
    <citation type="submission" date="2019-02" db="EMBL/GenBank/DDBJ databases">
        <title>Deep-cultivation of Planctomycetes and their phenomic and genomic characterization uncovers novel biology.</title>
        <authorList>
            <person name="Wiegand S."/>
            <person name="Jogler M."/>
            <person name="Boedeker C."/>
            <person name="Pinto D."/>
            <person name="Vollmers J."/>
            <person name="Rivas-Marin E."/>
            <person name="Kohn T."/>
            <person name="Peeters S.H."/>
            <person name="Heuer A."/>
            <person name="Rast P."/>
            <person name="Oberbeckmann S."/>
            <person name="Bunk B."/>
            <person name="Jeske O."/>
            <person name="Meyerdierks A."/>
            <person name="Storesund J.E."/>
            <person name="Kallscheuer N."/>
            <person name="Luecker S."/>
            <person name="Lage O.M."/>
            <person name="Pohl T."/>
            <person name="Merkel B.J."/>
            <person name="Hornburger P."/>
            <person name="Mueller R.-W."/>
            <person name="Bruemmer F."/>
            <person name="Labrenz M."/>
            <person name="Spormann A.M."/>
            <person name="Op Den Camp H."/>
            <person name="Overmann J."/>
            <person name="Amann R."/>
            <person name="Jetten M.S.M."/>
            <person name="Mascher T."/>
            <person name="Medema M.H."/>
            <person name="Devos D.P."/>
            <person name="Kaster A.-K."/>
            <person name="Ovreas L."/>
            <person name="Rohde M."/>
            <person name="Galperin M.Y."/>
            <person name="Jogler C."/>
        </authorList>
    </citation>
    <scope>NUCLEOTIDE SEQUENCE [LARGE SCALE GENOMIC DNA]</scope>
    <source>
        <strain evidence="3 4">Pla144</strain>
    </source>
</reference>
<keyword evidence="4" id="KW-1185">Reference proteome</keyword>
<comment type="caution">
    <text evidence="3">The sequence shown here is derived from an EMBL/GenBank/DDBJ whole genome shotgun (WGS) entry which is preliminary data.</text>
</comment>
<feature type="chain" id="PRO_5022992948" description="Ice-binding protein C-terminal domain-containing protein" evidence="1">
    <location>
        <begin position="23"/>
        <end position="634"/>
    </location>
</feature>
<feature type="signal peptide" evidence="1">
    <location>
        <begin position="1"/>
        <end position="22"/>
    </location>
</feature>
<evidence type="ECO:0000259" key="2">
    <source>
        <dbReference type="Pfam" id="PF07589"/>
    </source>
</evidence>
<dbReference type="Pfam" id="PF07589">
    <property type="entry name" value="PEP-CTERM"/>
    <property type="match status" value="1"/>
</dbReference>
<dbReference type="InterPro" id="IPR013424">
    <property type="entry name" value="Ice-binding_C"/>
</dbReference>
<dbReference type="OrthoDB" id="241071at2"/>
<evidence type="ECO:0000313" key="3">
    <source>
        <dbReference type="EMBL" id="TWU28684.1"/>
    </source>
</evidence>
<keyword evidence="1" id="KW-0732">Signal</keyword>
<evidence type="ECO:0000256" key="1">
    <source>
        <dbReference type="SAM" id="SignalP"/>
    </source>
</evidence>
<name>A0A5C6CYL3_9BACT</name>
<dbReference type="InterPro" id="IPR018247">
    <property type="entry name" value="EF_Hand_1_Ca_BS"/>
</dbReference>
<dbReference type="EMBL" id="SJPS01000002">
    <property type="protein sequence ID" value="TWU28684.1"/>
    <property type="molecule type" value="Genomic_DNA"/>
</dbReference>
<gene>
    <name evidence="3" type="ORF">Pla144_19760</name>
</gene>
<evidence type="ECO:0000313" key="4">
    <source>
        <dbReference type="Proteomes" id="UP000318437"/>
    </source>
</evidence>
<accession>A0A5C6CYL3</accession>
<proteinExistence type="predicted"/>
<dbReference type="RefSeq" id="WP_146450385.1">
    <property type="nucleotide sequence ID" value="NZ_SJPS01000002.1"/>
</dbReference>
<protein>
    <recommendedName>
        <fullName evidence="2">Ice-binding protein C-terminal domain-containing protein</fullName>
    </recommendedName>
</protein>
<dbReference type="PROSITE" id="PS00018">
    <property type="entry name" value="EF_HAND_1"/>
    <property type="match status" value="1"/>
</dbReference>
<sequence precursor="true">MKKIFQTLSCVGIVLAANTLQAGDAYLDGFAADGTTPAPTVYHPLLIADFEGGLKQGWSDQRTTTQSIGGVLTNVNAPLDEVDGYVWARLATSPLPGVPDSFMVGDLPGQYDMIQFDIRYDVLPPSATSGGLFRGRQFMWEPPGVHSFSFHNNQAAGTPTHPADNNWHTHVIQRDFNDGAWDVEYERVRIDPVDYNSGEPVSSVLGAVFSIDNIILGRSNPTEAFPAISVSVPNIIKNGDLSSVSNKVDGPNTNAHDINGGHGNFGPFRGSSVDVDHWAPYNDDPNDSPTTDALIAGVADGGELDLLNLAGTNQGSYYLDTHWSESAEWFSLNSAQGYLNGMIQTDILNGVTIDAGKTYELAFDLDFGNRPNSAPNTTFTVALTTGADPTDLGSTAAIFTSTMDLLTSGDRHSVSISGADLLAAQNGSNPVNLVLQSVNTTAIPGFPGSVVADDHANNTIVFQVQPDSFFLGQVYTPQPGDVNKDGLVTQADVTLAQLYHDGNGGETAMKRQDDLAALPSAPFAADILASLNLADFDLVAPFDYFDQADVDAIAALVVPTPGDFDGDGDVDGRDFLVWQRGGTTPPLSSTLLGQWQANYGVGLSAVTTAVPEPTSLVLVGLVLSATTVCGRRRV</sequence>
<dbReference type="Proteomes" id="UP000318437">
    <property type="component" value="Unassembled WGS sequence"/>
</dbReference>
<organism evidence="3 4">
    <name type="scientific">Bythopirellula polymerisocia</name>
    <dbReference type="NCBI Taxonomy" id="2528003"/>
    <lineage>
        <taxon>Bacteria</taxon>
        <taxon>Pseudomonadati</taxon>
        <taxon>Planctomycetota</taxon>
        <taxon>Planctomycetia</taxon>
        <taxon>Pirellulales</taxon>
        <taxon>Lacipirellulaceae</taxon>
        <taxon>Bythopirellula</taxon>
    </lineage>
</organism>
<dbReference type="AlphaFoldDB" id="A0A5C6CYL3"/>
<feature type="domain" description="Ice-binding protein C-terminal" evidence="2">
    <location>
        <begin position="609"/>
        <end position="633"/>
    </location>
</feature>